<accession>A0A1E5JXY4</accession>
<proteinExistence type="predicted"/>
<dbReference type="Proteomes" id="UP000095229">
    <property type="component" value="Unassembled WGS sequence"/>
</dbReference>
<feature type="region of interest" description="Disordered" evidence="1">
    <location>
        <begin position="22"/>
        <end position="50"/>
    </location>
</feature>
<feature type="compositionally biased region" description="Basic and acidic residues" evidence="1">
    <location>
        <begin position="24"/>
        <end position="34"/>
    </location>
</feature>
<evidence type="ECO:0000256" key="1">
    <source>
        <dbReference type="SAM" id="MobiDB-lite"/>
    </source>
</evidence>
<dbReference type="RefSeq" id="WP_156416220.1">
    <property type="nucleotide sequence ID" value="NZ_CAAAIE010000009.1"/>
</dbReference>
<sequence length="50" mass="5570">MKAKVGKLAASLVEDLHSLAFRSHTPESDVENNRENSMMLQGEPKPILLH</sequence>
<organism evidence="2 3">
    <name type="scientific">Legionella parisiensis</name>
    <dbReference type="NCBI Taxonomy" id="45071"/>
    <lineage>
        <taxon>Bacteria</taxon>
        <taxon>Pseudomonadati</taxon>
        <taxon>Pseudomonadota</taxon>
        <taxon>Gammaproteobacteria</taxon>
        <taxon>Legionellales</taxon>
        <taxon>Legionellaceae</taxon>
        <taxon>Legionella</taxon>
    </lineage>
</organism>
<keyword evidence="3" id="KW-1185">Reference proteome</keyword>
<dbReference type="AlphaFoldDB" id="A0A1E5JXY4"/>
<evidence type="ECO:0000313" key="3">
    <source>
        <dbReference type="Proteomes" id="UP000095229"/>
    </source>
</evidence>
<reference evidence="2 3" key="1">
    <citation type="submission" date="2016-02" db="EMBL/GenBank/DDBJ databases">
        <title>Secondary metabolites in Legionella.</title>
        <authorList>
            <person name="Tobias N.J."/>
            <person name="Bode H.B."/>
        </authorList>
    </citation>
    <scope>NUCLEOTIDE SEQUENCE [LARGE SCALE GENOMIC DNA]</scope>
    <source>
        <strain evidence="2 3">DSM 19216</strain>
    </source>
</reference>
<protein>
    <submittedName>
        <fullName evidence="2">Uncharacterized protein</fullName>
    </submittedName>
</protein>
<gene>
    <name evidence="2" type="ORF">lpari_00063</name>
</gene>
<evidence type="ECO:0000313" key="2">
    <source>
        <dbReference type="EMBL" id="OEH48918.1"/>
    </source>
</evidence>
<dbReference type="EMBL" id="LSOG01000002">
    <property type="protein sequence ID" value="OEH48918.1"/>
    <property type="molecule type" value="Genomic_DNA"/>
</dbReference>
<dbReference type="PATRIC" id="fig|45071.6.peg.3843"/>
<comment type="caution">
    <text evidence="2">The sequence shown here is derived from an EMBL/GenBank/DDBJ whole genome shotgun (WGS) entry which is preliminary data.</text>
</comment>
<name>A0A1E5JXY4_9GAMM</name>
<dbReference type="STRING" id="45071.Lpar_3564"/>